<feature type="compositionally biased region" description="Basic residues" evidence="10">
    <location>
        <begin position="16"/>
        <end position="26"/>
    </location>
</feature>
<evidence type="ECO:0000256" key="5">
    <source>
        <dbReference type="ARBA" id="ARBA00022989"/>
    </source>
</evidence>
<dbReference type="GO" id="GO:0031966">
    <property type="term" value="C:mitochondrial membrane"/>
    <property type="evidence" value="ECO:0007669"/>
    <property type="project" value="UniProtKB-SubCell"/>
</dbReference>
<evidence type="ECO:0000256" key="2">
    <source>
        <dbReference type="ARBA" id="ARBA00006535"/>
    </source>
</evidence>
<evidence type="ECO:0000256" key="10">
    <source>
        <dbReference type="SAM" id="MobiDB-lite"/>
    </source>
</evidence>
<evidence type="ECO:0000256" key="6">
    <source>
        <dbReference type="ARBA" id="ARBA00023054"/>
    </source>
</evidence>
<evidence type="ECO:0000256" key="9">
    <source>
        <dbReference type="SAM" id="Coils"/>
    </source>
</evidence>
<feature type="region of interest" description="Disordered" evidence="10">
    <location>
        <begin position="586"/>
        <end position="622"/>
    </location>
</feature>
<comment type="similarity">
    <text evidence="2">Belongs to the RANBP9/10 family.</text>
</comment>
<dbReference type="InterPro" id="IPR024461">
    <property type="entry name" value="CCDC90-like"/>
</dbReference>
<feature type="coiled-coil region" evidence="9">
    <location>
        <begin position="139"/>
        <end position="166"/>
    </location>
</feature>
<dbReference type="InterPro" id="IPR013144">
    <property type="entry name" value="CRA_dom"/>
</dbReference>
<protein>
    <submittedName>
        <fullName evidence="13">Ran-binding protein 9</fullName>
    </submittedName>
</protein>
<dbReference type="SMART" id="SM00668">
    <property type="entry name" value="CTLH"/>
    <property type="match status" value="1"/>
</dbReference>
<keyword evidence="5" id="KW-1133">Transmembrane helix</keyword>
<dbReference type="CDD" id="cd12909">
    <property type="entry name" value="SPRY_RanBP9_10"/>
    <property type="match status" value="1"/>
</dbReference>
<keyword evidence="4" id="KW-0812">Transmembrane</keyword>
<dbReference type="InterPro" id="IPR003877">
    <property type="entry name" value="SPRY_dom"/>
</dbReference>
<dbReference type="Pfam" id="PF07798">
    <property type="entry name" value="CCDC90-like"/>
    <property type="match status" value="1"/>
</dbReference>
<evidence type="ECO:0000259" key="11">
    <source>
        <dbReference type="PROSITE" id="PS50188"/>
    </source>
</evidence>
<dbReference type="PROSITE" id="PS50896">
    <property type="entry name" value="LISH"/>
    <property type="match status" value="1"/>
</dbReference>
<dbReference type="AlphaFoldDB" id="A0A8J6GMC6"/>
<name>A0A8J6GMC6_MICOH</name>
<dbReference type="InterPro" id="IPR050618">
    <property type="entry name" value="Ubq-SigPath_Reg"/>
</dbReference>
<evidence type="ECO:0000256" key="3">
    <source>
        <dbReference type="ARBA" id="ARBA00007224"/>
    </source>
</evidence>
<dbReference type="SMART" id="SM00757">
    <property type="entry name" value="CRA"/>
    <property type="match status" value="1"/>
</dbReference>
<evidence type="ECO:0000256" key="7">
    <source>
        <dbReference type="ARBA" id="ARBA00023128"/>
    </source>
</evidence>
<reference evidence="13" key="1">
    <citation type="submission" date="2020-03" db="EMBL/GenBank/DDBJ databases">
        <title>Studies in the Genomics of Life Span.</title>
        <authorList>
            <person name="Glass D."/>
        </authorList>
    </citation>
    <scope>NUCLEOTIDE SEQUENCE</scope>
    <source>
        <strain evidence="13">LTLLF</strain>
        <tissue evidence="13">Muscle</tissue>
    </source>
</reference>
<organism evidence="13 14">
    <name type="scientific">Microtus ochrogaster</name>
    <name type="common">Prairie vole</name>
    <dbReference type="NCBI Taxonomy" id="79684"/>
    <lineage>
        <taxon>Eukaryota</taxon>
        <taxon>Metazoa</taxon>
        <taxon>Chordata</taxon>
        <taxon>Craniata</taxon>
        <taxon>Vertebrata</taxon>
        <taxon>Euteleostomi</taxon>
        <taxon>Mammalia</taxon>
        <taxon>Eutheria</taxon>
        <taxon>Euarchontoglires</taxon>
        <taxon>Glires</taxon>
        <taxon>Rodentia</taxon>
        <taxon>Myomorpha</taxon>
        <taxon>Muroidea</taxon>
        <taxon>Cricetidae</taxon>
        <taxon>Arvicolinae</taxon>
        <taxon>Microtus</taxon>
    </lineage>
</organism>
<dbReference type="Gene3D" id="1.20.5.340">
    <property type="match status" value="1"/>
</dbReference>
<proteinExistence type="inferred from homology"/>
<dbReference type="Gene3D" id="2.60.120.920">
    <property type="match status" value="1"/>
</dbReference>
<dbReference type="SMART" id="SM00667">
    <property type="entry name" value="LisH"/>
    <property type="match status" value="1"/>
</dbReference>
<comment type="similarity">
    <text evidence="3">Belongs to the CCDC90 family.</text>
</comment>
<feature type="region of interest" description="Disordered" evidence="10">
    <location>
        <begin position="1"/>
        <end position="38"/>
    </location>
</feature>
<evidence type="ECO:0000256" key="4">
    <source>
        <dbReference type="ARBA" id="ARBA00022692"/>
    </source>
</evidence>
<dbReference type="PANTHER" id="PTHR12864">
    <property type="entry name" value="RAN BINDING PROTEIN 9-RELATED"/>
    <property type="match status" value="1"/>
</dbReference>
<evidence type="ECO:0000313" key="14">
    <source>
        <dbReference type="Proteomes" id="UP000710432"/>
    </source>
</evidence>
<sequence length="853" mass="94532">MPGEGRGQGGANRARVYGRGRGHRGLRVPPPPPRQERAELSLSAGCPQLEHRKGNLPSSVSRKLYFDTHALVCLLEANGFTTQQAEIIVSALVKITETNMNIVYSDTVTKVQQEITLQQIMSNIANVKKDMVILEKSEFSALRAENEKIKLELHQLKQQMMDEVLKVRTDTKLNFNLEKSRVKELYSLNEKKMLQLRTEMVSLHAQQDRALTQTDRKIETEVAGLKTLLEAHKLDTIKYLAGVPAPGLAAGSSAAAPFPHGDSALNEQEKELQRRLKRLYPAVDEQETPLPRSWSPKDKFSYIGLSQNNLRVHYKGHGKTPKDAASVRATHPIPAACGIYYFEVKIVSKGRDGYMGIGLSAQGVNMNRLPGWDKHSYGYHGDDGHSFCSSGTGQPYGPTFTTGDVIGCCVNLINNTCFYTKNGHSLGIAFTDLPPNLYPTVGLQTPGEVVDANFGQHPFVFDIEDYMREWRTKIQAQIDRFPIGDREGEWQTMIQKMVSSYLVHHGYCATAEAFARSTDQTVLEELASIKNRQRIQKLVLAGRMGEAIETTQQLYPSLLERNPNLLFTLKVRQFIEMVNGTDSEVRCLGGRSPKSQDSYPVSPRPFSSPSMSPSHGMSIHSLAPGKSSTAHFSGFESCSNGVISNKAHQSYCHSKHQLSSLNVPELNSINVSRSQQVNNFTSNDVDMETDHYSNGIGETSSNGFLNGSSKHDHEMEDCDTEMEVDSSQLRRQLCGGSQAAIERMIHFGRELQAMSEQLRRECGKNTANKKMLKDAFSLLAYSDPWNSPVGNQLDPIQREPVCSALNSAILETHNLPKQPPLALAMGQATQCLGLMARSGIGSCAFATVEDYLH</sequence>
<dbReference type="PROSITE" id="PS50188">
    <property type="entry name" value="B302_SPRY"/>
    <property type="match status" value="1"/>
</dbReference>
<feature type="compositionally biased region" description="Low complexity" evidence="10">
    <location>
        <begin position="598"/>
        <end position="621"/>
    </location>
</feature>
<accession>A0A8J6GMC6</accession>
<keyword evidence="7" id="KW-0496">Mitochondrion</keyword>
<dbReference type="SUPFAM" id="SSF49899">
    <property type="entry name" value="Concanavalin A-like lectins/glucanases"/>
    <property type="match status" value="1"/>
</dbReference>
<dbReference type="InterPro" id="IPR035782">
    <property type="entry name" value="SPRY_RanBP9/10"/>
</dbReference>
<dbReference type="PROSITE" id="PS50897">
    <property type="entry name" value="CTLH"/>
    <property type="match status" value="1"/>
</dbReference>
<dbReference type="InterPro" id="IPR006594">
    <property type="entry name" value="LisH"/>
</dbReference>
<dbReference type="FunFam" id="1.20.5.340:FF:000015">
    <property type="entry name" value="Mitochondrial calcium uniporter regulator 1"/>
    <property type="match status" value="1"/>
</dbReference>
<dbReference type="InterPro" id="IPR006595">
    <property type="entry name" value="CTLH_C"/>
</dbReference>
<dbReference type="Pfam" id="PF08513">
    <property type="entry name" value="LisH"/>
    <property type="match status" value="1"/>
</dbReference>
<feature type="domain" description="CTLH" evidence="12">
    <location>
        <begin position="528"/>
        <end position="585"/>
    </location>
</feature>
<feature type="compositionally biased region" description="Gly residues" evidence="10">
    <location>
        <begin position="1"/>
        <end position="10"/>
    </location>
</feature>
<evidence type="ECO:0000256" key="8">
    <source>
        <dbReference type="ARBA" id="ARBA00023136"/>
    </source>
</evidence>
<comment type="caution">
    <text evidence="13">The sequence shown here is derived from an EMBL/GenBank/DDBJ whole genome shotgun (WGS) entry which is preliminary data.</text>
</comment>
<keyword evidence="8" id="KW-0472">Membrane</keyword>
<dbReference type="EMBL" id="JAATJU010021400">
    <property type="protein sequence ID" value="KAH0513749.1"/>
    <property type="molecule type" value="Genomic_DNA"/>
</dbReference>
<dbReference type="InterPro" id="IPR001870">
    <property type="entry name" value="B30.2/SPRY"/>
</dbReference>
<dbReference type="InterPro" id="IPR013320">
    <property type="entry name" value="ConA-like_dom_sf"/>
</dbReference>
<evidence type="ECO:0000313" key="13">
    <source>
        <dbReference type="EMBL" id="KAH0513749.1"/>
    </source>
</evidence>
<dbReference type="SMART" id="SM00449">
    <property type="entry name" value="SPRY"/>
    <property type="match status" value="1"/>
</dbReference>
<keyword evidence="6 9" id="KW-0175">Coiled coil</keyword>
<dbReference type="Pfam" id="PF10607">
    <property type="entry name" value="CTLH"/>
    <property type="match status" value="2"/>
</dbReference>
<dbReference type="InterPro" id="IPR043136">
    <property type="entry name" value="B30.2/SPRY_sf"/>
</dbReference>
<evidence type="ECO:0000259" key="12">
    <source>
        <dbReference type="PROSITE" id="PS50897"/>
    </source>
</evidence>
<comment type="subcellular location">
    <subcellularLocation>
        <location evidence="1">Mitochondrion membrane</location>
    </subcellularLocation>
</comment>
<dbReference type="FunFam" id="2.60.120.920:FF:000011">
    <property type="entry name" value="RAN binding protein 10"/>
    <property type="match status" value="1"/>
</dbReference>
<feature type="domain" description="B30.2/SPRY" evidence="11">
    <location>
        <begin position="272"/>
        <end position="459"/>
    </location>
</feature>
<dbReference type="Proteomes" id="UP000710432">
    <property type="component" value="Unassembled WGS sequence"/>
</dbReference>
<dbReference type="Pfam" id="PF00622">
    <property type="entry name" value="SPRY"/>
    <property type="match status" value="1"/>
</dbReference>
<gene>
    <name evidence="13" type="ORF">LTLLF_137230</name>
</gene>
<evidence type="ECO:0000256" key="1">
    <source>
        <dbReference type="ARBA" id="ARBA00004325"/>
    </source>
</evidence>
<dbReference type="InterPro" id="IPR024964">
    <property type="entry name" value="CTLH/CRA"/>
</dbReference>